<dbReference type="Proteomes" id="UP000265120">
    <property type="component" value="Chromosome 2"/>
</dbReference>
<dbReference type="GO" id="GO:0006309">
    <property type="term" value="P:apoptotic DNA fragmentation"/>
    <property type="evidence" value="ECO:0007669"/>
    <property type="project" value="TreeGrafter"/>
</dbReference>
<keyword evidence="5" id="KW-0732">Signal</keyword>
<feature type="chain" id="PRO_5047511696" description="deoxyribonuclease II" evidence="5">
    <location>
        <begin position="31"/>
        <end position="358"/>
    </location>
</feature>
<evidence type="ECO:0000313" key="7">
    <source>
        <dbReference type="Proteomes" id="UP000265120"/>
    </source>
</evidence>
<dbReference type="InterPro" id="IPR004947">
    <property type="entry name" value="DNase_II"/>
</dbReference>
<dbReference type="InParanoid" id="A0A3P8VFX4"/>
<accession>A0A3P8VFX4</accession>
<name>A0A3P8VFX4_CYNSE</name>
<evidence type="ECO:0000256" key="4">
    <source>
        <dbReference type="ARBA" id="ARBA00022801"/>
    </source>
</evidence>
<dbReference type="Pfam" id="PF03265">
    <property type="entry name" value="DNase_II"/>
    <property type="match status" value="1"/>
</dbReference>
<evidence type="ECO:0000256" key="1">
    <source>
        <dbReference type="ARBA" id="ARBA00000447"/>
    </source>
</evidence>
<keyword evidence="7" id="KW-1185">Reference proteome</keyword>
<dbReference type="AlphaFoldDB" id="A0A3P8VFX4"/>
<evidence type="ECO:0000256" key="5">
    <source>
        <dbReference type="SAM" id="SignalP"/>
    </source>
</evidence>
<comment type="catalytic activity">
    <reaction evidence="1">
        <text>Endonucleolytic cleavage to nucleoside 3'-phosphates and 3'-phosphooligonucleotide end-products.</text>
        <dbReference type="EC" id="3.1.22.1"/>
    </reaction>
</comment>
<dbReference type="OMA" id="HMPQLCA"/>
<dbReference type="GeneTree" id="ENSGT00390000002634"/>
<protein>
    <recommendedName>
        <fullName evidence="3">deoxyribonuclease II</fullName>
        <ecNumber evidence="3">3.1.22.1</ecNumber>
    </recommendedName>
</protein>
<dbReference type="GO" id="GO:0004531">
    <property type="term" value="F:deoxyribonuclease II activity"/>
    <property type="evidence" value="ECO:0007669"/>
    <property type="project" value="UniProtKB-EC"/>
</dbReference>
<sequence>MQPSLVRMTVHFSLKLLVTVLFWHCTLSRADFSCRNEADEPVDWFIIYKLPKYRINYVGSGVDYMYLDSSVNDWKMSTFMVNLSQGAVGNTLSQLYARKTYESEDSVYALYNDAPPVLDYIKGYGHTKGALLLDHSQGFWLSHTVPRFPSFPERGYIYPPSGRVNGQTALCVTFRYKQFLTLVEQLSFLYPRIYNCSVPAAFSTDLPQLVQLCKGIKPSLTSDRNMQQLVSVGGEKFVHFVKSERYVDDIYTGWVAQVLKTDLLVESWQREGQLPSNCSLPKHTMNIKRIHLPTSVWFQSYHDHSKWCVSQRPEDQVICLGDLNRDRAQLWRSGGLTCSFNPLIYRAFRQVVDSYISC</sequence>
<reference evidence="6" key="2">
    <citation type="submission" date="2025-08" db="UniProtKB">
        <authorList>
            <consortium name="Ensembl"/>
        </authorList>
    </citation>
    <scope>IDENTIFICATION</scope>
</reference>
<dbReference type="FunCoup" id="A0A3P8VFX4">
    <property type="interactions" value="115"/>
</dbReference>
<evidence type="ECO:0000256" key="2">
    <source>
        <dbReference type="ARBA" id="ARBA00007527"/>
    </source>
</evidence>
<dbReference type="Ensembl" id="ENSCSET00000014375.1">
    <property type="protein sequence ID" value="ENSCSEP00000014208.1"/>
    <property type="gene ID" value="ENSCSEG00000009124.1"/>
</dbReference>
<reference evidence="6 7" key="1">
    <citation type="journal article" date="2014" name="Nat. Genet.">
        <title>Whole-genome sequence of a flatfish provides insights into ZW sex chromosome evolution and adaptation to a benthic lifestyle.</title>
        <authorList>
            <person name="Chen S."/>
            <person name="Zhang G."/>
            <person name="Shao C."/>
            <person name="Huang Q."/>
            <person name="Liu G."/>
            <person name="Zhang P."/>
            <person name="Song W."/>
            <person name="An N."/>
            <person name="Chalopin D."/>
            <person name="Volff J.N."/>
            <person name="Hong Y."/>
            <person name="Li Q."/>
            <person name="Sha Z."/>
            <person name="Zhou H."/>
            <person name="Xie M."/>
            <person name="Yu Q."/>
            <person name="Liu Y."/>
            <person name="Xiang H."/>
            <person name="Wang N."/>
            <person name="Wu K."/>
            <person name="Yang C."/>
            <person name="Zhou Q."/>
            <person name="Liao X."/>
            <person name="Yang L."/>
            <person name="Hu Q."/>
            <person name="Zhang J."/>
            <person name="Meng L."/>
            <person name="Jin L."/>
            <person name="Tian Y."/>
            <person name="Lian J."/>
            <person name="Yang J."/>
            <person name="Miao G."/>
            <person name="Liu S."/>
            <person name="Liang Z."/>
            <person name="Yan F."/>
            <person name="Li Y."/>
            <person name="Sun B."/>
            <person name="Zhang H."/>
            <person name="Zhang J."/>
            <person name="Zhu Y."/>
            <person name="Du M."/>
            <person name="Zhao Y."/>
            <person name="Schartl M."/>
            <person name="Tang Q."/>
            <person name="Wang J."/>
        </authorList>
    </citation>
    <scope>NUCLEOTIDE SEQUENCE</scope>
</reference>
<organism evidence="6 7">
    <name type="scientific">Cynoglossus semilaevis</name>
    <name type="common">Tongue sole</name>
    <dbReference type="NCBI Taxonomy" id="244447"/>
    <lineage>
        <taxon>Eukaryota</taxon>
        <taxon>Metazoa</taxon>
        <taxon>Chordata</taxon>
        <taxon>Craniata</taxon>
        <taxon>Vertebrata</taxon>
        <taxon>Euteleostomi</taxon>
        <taxon>Actinopterygii</taxon>
        <taxon>Neopterygii</taxon>
        <taxon>Teleostei</taxon>
        <taxon>Neoteleostei</taxon>
        <taxon>Acanthomorphata</taxon>
        <taxon>Carangaria</taxon>
        <taxon>Pleuronectiformes</taxon>
        <taxon>Pleuronectoidei</taxon>
        <taxon>Cynoglossidae</taxon>
        <taxon>Cynoglossinae</taxon>
        <taxon>Cynoglossus</taxon>
    </lineage>
</organism>
<evidence type="ECO:0000256" key="3">
    <source>
        <dbReference type="ARBA" id="ARBA00012036"/>
    </source>
</evidence>
<dbReference type="STRING" id="244447.ENSCSEP00000014208"/>
<dbReference type="PANTHER" id="PTHR10858:SF2">
    <property type="entry name" value="DEOXYRIBONUCLEASE-2-BETA"/>
    <property type="match status" value="1"/>
</dbReference>
<keyword evidence="4" id="KW-0378">Hydrolase</keyword>
<dbReference type="EC" id="3.1.22.1" evidence="3"/>
<feature type="signal peptide" evidence="5">
    <location>
        <begin position="1"/>
        <end position="30"/>
    </location>
</feature>
<comment type="similarity">
    <text evidence="2">Belongs to the DNase II family.</text>
</comment>
<dbReference type="PANTHER" id="PTHR10858">
    <property type="entry name" value="DEOXYRIBONUCLEASE II"/>
    <property type="match status" value="1"/>
</dbReference>
<evidence type="ECO:0000313" key="6">
    <source>
        <dbReference type="Ensembl" id="ENSCSEP00000014208.1"/>
    </source>
</evidence>
<proteinExistence type="inferred from homology"/>
<reference evidence="6" key="3">
    <citation type="submission" date="2025-09" db="UniProtKB">
        <authorList>
            <consortium name="Ensembl"/>
        </authorList>
    </citation>
    <scope>IDENTIFICATION</scope>
</reference>